<dbReference type="SMART" id="SM00091">
    <property type="entry name" value="PAS"/>
    <property type="match status" value="1"/>
</dbReference>
<dbReference type="CDD" id="cd00130">
    <property type="entry name" value="PAS"/>
    <property type="match status" value="1"/>
</dbReference>
<evidence type="ECO:0000259" key="3">
    <source>
        <dbReference type="PROSITE" id="PS50883"/>
    </source>
</evidence>
<gene>
    <name evidence="5" type="ORF">MED92_06871</name>
</gene>
<dbReference type="EMBL" id="AAOW01000001">
    <property type="protein sequence ID" value="EAR62820.1"/>
    <property type="molecule type" value="Genomic_DNA"/>
</dbReference>
<dbReference type="Pfam" id="PF13426">
    <property type="entry name" value="PAS_9"/>
    <property type="match status" value="1"/>
</dbReference>
<sequence length="735" mass="83288">MSIQESLTFSADELSELCGEGYFNVLVKKLLELINADYTYVARILDGAHEAETVAFYGKGEFYPAIRYNLSGTPCEDLRCSEEACILSGVADIYSEDEFLKDLSIEGYLGIVLKDDNNEVIGILTALFTVPIPEQDAREIKRYFLNFSTRASRELERIKYEHLLKNEISLLQEKNDRLQIAQKVYDFSKDGIIITNADNEILYVNKALEEMSGFSLNELKGSNPRRLSAGQQEKRLADKLWHSLVKEGFWRGELWNQHKDGTTYPVSTSITTIPDELNVAKHYVAIHRDITAEKQAEKLIRFQATHDSLTGLLNRYEFNLRLESLLTSVQSRNNSAAFIMLDMDDFKSINDIQGHSTGDALLMLMAKRIDDLLPDSYLLARLGGDEFAIFAEYADKSVIHTLTQSLVGAFNQVFELQGLRLRCSTSIGLSLFPHDADNSQELFKCADQALYEAKKNGGACYAVFTPRLRTAAERHQKIRLKLADAIEQERIELHYQPIVDIATGRVSRCEALARWTDDELGPITPCEFIKVAEHSGLIHPLSYLIVKRALSELREINSALIEPIEISINRSPVEYLEQTAQQDFILNLSKEMGIPAELITIELTESFMLKDPELAIRLLTSLKDFGFNLALDDFGTGYSSLSYLKKFPFDFLKIDRSFITDITSTADDYQLVKTIIEMARILGMKCIAEGVEDEKQLQIIESLGCRHIQGYYFSRPLNASDFILYLKQAFPAQVK</sequence>
<dbReference type="InterPro" id="IPR000160">
    <property type="entry name" value="GGDEF_dom"/>
</dbReference>
<evidence type="ECO:0000259" key="2">
    <source>
        <dbReference type="PROSITE" id="PS50113"/>
    </source>
</evidence>
<dbReference type="AlphaFoldDB" id="A0A7U8C759"/>
<dbReference type="PANTHER" id="PTHR44757:SF2">
    <property type="entry name" value="BIOFILM ARCHITECTURE MAINTENANCE PROTEIN MBAA"/>
    <property type="match status" value="1"/>
</dbReference>
<feature type="domain" description="PAS" evidence="1">
    <location>
        <begin position="177"/>
        <end position="223"/>
    </location>
</feature>
<dbReference type="PROSITE" id="PS50113">
    <property type="entry name" value="PAC"/>
    <property type="match status" value="1"/>
</dbReference>
<protein>
    <submittedName>
        <fullName evidence="5">Sensory box sensor/GGDEF/EAL domain protein</fullName>
    </submittedName>
</protein>
<dbReference type="OrthoDB" id="9787514at2"/>
<dbReference type="InterPro" id="IPR043128">
    <property type="entry name" value="Rev_trsase/Diguanyl_cyclase"/>
</dbReference>
<dbReference type="CDD" id="cd01949">
    <property type="entry name" value="GGDEF"/>
    <property type="match status" value="1"/>
</dbReference>
<dbReference type="SUPFAM" id="SSF55073">
    <property type="entry name" value="Nucleotide cyclase"/>
    <property type="match status" value="1"/>
</dbReference>
<dbReference type="SUPFAM" id="SSF55785">
    <property type="entry name" value="PYP-like sensor domain (PAS domain)"/>
    <property type="match status" value="1"/>
</dbReference>
<dbReference type="Proteomes" id="UP000002171">
    <property type="component" value="Unassembled WGS sequence"/>
</dbReference>
<dbReference type="Gene3D" id="3.30.70.270">
    <property type="match status" value="1"/>
</dbReference>
<dbReference type="SUPFAM" id="SSF141868">
    <property type="entry name" value="EAL domain-like"/>
    <property type="match status" value="1"/>
</dbReference>
<dbReference type="PROSITE" id="PS50883">
    <property type="entry name" value="EAL"/>
    <property type="match status" value="1"/>
</dbReference>
<feature type="domain" description="GGDEF" evidence="4">
    <location>
        <begin position="334"/>
        <end position="466"/>
    </location>
</feature>
<dbReference type="InterPro" id="IPR001610">
    <property type="entry name" value="PAC"/>
</dbReference>
<dbReference type="InterPro" id="IPR035919">
    <property type="entry name" value="EAL_sf"/>
</dbReference>
<dbReference type="InterPro" id="IPR000014">
    <property type="entry name" value="PAS"/>
</dbReference>
<dbReference type="CDD" id="cd01948">
    <property type="entry name" value="EAL"/>
    <property type="match status" value="1"/>
</dbReference>
<evidence type="ECO:0000259" key="4">
    <source>
        <dbReference type="PROSITE" id="PS50887"/>
    </source>
</evidence>
<dbReference type="NCBIfam" id="TIGR00229">
    <property type="entry name" value="sensory_box"/>
    <property type="match status" value="1"/>
</dbReference>
<evidence type="ECO:0000259" key="1">
    <source>
        <dbReference type="PROSITE" id="PS50112"/>
    </source>
</evidence>
<reference evidence="5 6" key="1">
    <citation type="submission" date="2006-02" db="EMBL/GenBank/DDBJ databases">
        <authorList>
            <person name="Pinhassi J."/>
            <person name="Pedros-Alio C."/>
            <person name="Ferriera S."/>
            <person name="Johnson J."/>
            <person name="Kravitz S."/>
            <person name="Halpern A."/>
            <person name="Remington K."/>
            <person name="Beeson K."/>
            <person name="Tran B."/>
            <person name="Rogers Y.-H."/>
            <person name="Friedman R."/>
            <person name="Venter J.C."/>
        </authorList>
    </citation>
    <scope>NUCLEOTIDE SEQUENCE [LARGE SCALE GENOMIC DNA]</scope>
    <source>
        <strain evidence="5 6">MED92</strain>
    </source>
</reference>
<dbReference type="Gene3D" id="3.20.20.450">
    <property type="entry name" value="EAL domain"/>
    <property type="match status" value="1"/>
</dbReference>
<keyword evidence="6" id="KW-1185">Reference proteome</keyword>
<dbReference type="SMART" id="SM00086">
    <property type="entry name" value="PAC"/>
    <property type="match status" value="1"/>
</dbReference>
<dbReference type="Pfam" id="PF00563">
    <property type="entry name" value="EAL"/>
    <property type="match status" value="1"/>
</dbReference>
<evidence type="ECO:0000313" key="5">
    <source>
        <dbReference type="EMBL" id="EAR62820.1"/>
    </source>
</evidence>
<dbReference type="PROSITE" id="PS50887">
    <property type="entry name" value="GGDEF"/>
    <property type="match status" value="1"/>
</dbReference>
<comment type="caution">
    <text evidence="5">The sequence shown here is derived from an EMBL/GenBank/DDBJ whole genome shotgun (WGS) entry which is preliminary data.</text>
</comment>
<dbReference type="PANTHER" id="PTHR44757">
    <property type="entry name" value="DIGUANYLATE CYCLASE DGCP"/>
    <property type="match status" value="1"/>
</dbReference>
<dbReference type="SUPFAM" id="SSF55781">
    <property type="entry name" value="GAF domain-like"/>
    <property type="match status" value="1"/>
</dbReference>
<dbReference type="Pfam" id="PF00990">
    <property type="entry name" value="GGDEF"/>
    <property type="match status" value="1"/>
</dbReference>
<dbReference type="NCBIfam" id="TIGR00254">
    <property type="entry name" value="GGDEF"/>
    <property type="match status" value="1"/>
</dbReference>
<name>A0A7U8C759_NEPCE</name>
<dbReference type="SMART" id="SM00052">
    <property type="entry name" value="EAL"/>
    <property type="match status" value="1"/>
</dbReference>
<dbReference type="InterPro" id="IPR052155">
    <property type="entry name" value="Biofilm_reg_signaling"/>
</dbReference>
<dbReference type="SMART" id="SM00267">
    <property type="entry name" value="GGDEF"/>
    <property type="match status" value="1"/>
</dbReference>
<dbReference type="InterPro" id="IPR035965">
    <property type="entry name" value="PAS-like_dom_sf"/>
</dbReference>
<accession>A0A7U8C759</accession>
<proteinExistence type="predicted"/>
<dbReference type="InterPro" id="IPR000700">
    <property type="entry name" value="PAS-assoc_C"/>
</dbReference>
<dbReference type="InterPro" id="IPR029787">
    <property type="entry name" value="Nucleotide_cyclase"/>
</dbReference>
<feature type="domain" description="EAL" evidence="3">
    <location>
        <begin position="475"/>
        <end position="730"/>
    </location>
</feature>
<dbReference type="InterPro" id="IPR001633">
    <property type="entry name" value="EAL_dom"/>
</dbReference>
<dbReference type="PROSITE" id="PS50112">
    <property type="entry name" value="PAS"/>
    <property type="match status" value="1"/>
</dbReference>
<evidence type="ECO:0000313" key="6">
    <source>
        <dbReference type="Proteomes" id="UP000002171"/>
    </source>
</evidence>
<feature type="domain" description="PAC" evidence="2">
    <location>
        <begin position="250"/>
        <end position="302"/>
    </location>
</feature>
<dbReference type="RefSeq" id="WP_007021838.1">
    <property type="nucleotide sequence ID" value="NZ_CH724126.1"/>
</dbReference>
<organism evidence="5 6">
    <name type="scientific">Neptuniibacter caesariensis</name>
    <dbReference type="NCBI Taxonomy" id="207954"/>
    <lineage>
        <taxon>Bacteria</taxon>
        <taxon>Pseudomonadati</taxon>
        <taxon>Pseudomonadota</taxon>
        <taxon>Gammaproteobacteria</taxon>
        <taxon>Oceanospirillales</taxon>
        <taxon>Oceanospirillaceae</taxon>
        <taxon>Neptuniibacter</taxon>
    </lineage>
</organism>
<dbReference type="Gene3D" id="3.30.450.20">
    <property type="entry name" value="PAS domain"/>
    <property type="match status" value="1"/>
</dbReference>